<dbReference type="GO" id="GO:0043937">
    <property type="term" value="P:regulation of sporulation"/>
    <property type="evidence" value="ECO:0007669"/>
    <property type="project" value="InterPro"/>
</dbReference>
<dbReference type="Pfam" id="PF09388">
    <property type="entry name" value="SpoOE-like"/>
    <property type="match status" value="1"/>
</dbReference>
<dbReference type="SUPFAM" id="SSF140500">
    <property type="entry name" value="BAS1536-like"/>
    <property type="match status" value="1"/>
</dbReference>
<dbReference type="GO" id="GO:0046983">
    <property type="term" value="F:protein dimerization activity"/>
    <property type="evidence" value="ECO:0007669"/>
    <property type="project" value="InterPro"/>
</dbReference>
<dbReference type="OrthoDB" id="2721702at2"/>
<protein>
    <recommendedName>
        <fullName evidence="3">Spo0E like sporulation regulatory protein</fullName>
    </recommendedName>
</protein>
<gene>
    <name evidence="1" type="ORF">J2Z64_000079</name>
</gene>
<proteinExistence type="predicted"/>
<evidence type="ECO:0000313" key="2">
    <source>
        <dbReference type="Proteomes" id="UP001138793"/>
    </source>
</evidence>
<dbReference type="AlphaFoldDB" id="A0A9X1CE27"/>
<dbReference type="InterPro" id="IPR018540">
    <property type="entry name" value="Spo0E-like"/>
</dbReference>
<dbReference type="InterPro" id="IPR037208">
    <property type="entry name" value="Spo0E-like_sf"/>
</dbReference>
<dbReference type="EMBL" id="JAGGMB010000001">
    <property type="protein sequence ID" value="MBP2075868.1"/>
    <property type="molecule type" value="Genomic_DNA"/>
</dbReference>
<comment type="caution">
    <text evidence="1">The sequence shown here is derived from an EMBL/GenBank/DDBJ whole genome shotgun (WGS) entry which is preliminary data.</text>
</comment>
<dbReference type="Proteomes" id="UP001138793">
    <property type="component" value="Unassembled WGS sequence"/>
</dbReference>
<name>A0A9X1CE27_9BACI</name>
<organism evidence="1 2">
    <name type="scientific">Oceanobacillus polygoni</name>
    <dbReference type="NCBI Taxonomy" id="1235259"/>
    <lineage>
        <taxon>Bacteria</taxon>
        <taxon>Bacillati</taxon>
        <taxon>Bacillota</taxon>
        <taxon>Bacilli</taxon>
        <taxon>Bacillales</taxon>
        <taxon>Bacillaceae</taxon>
        <taxon>Oceanobacillus</taxon>
    </lineage>
</organism>
<evidence type="ECO:0000313" key="1">
    <source>
        <dbReference type="EMBL" id="MBP2075868.1"/>
    </source>
</evidence>
<keyword evidence="2" id="KW-1185">Reference proteome</keyword>
<accession>A0A9X1CE27</accession>
<evidence type="ECO:0008006" key="3">
    <source>
        <dbReference type="Google" id="ProtNLM"/>
    </source>
</evidence>
<reference evidence="1" key="1">
    <citation type="submission" date="2021-03" db="EMBL/GenBank/DDBJ databases">
        <title>Genomic Encyclopedia of Type Strains, Phase IV (KMG-IV): sequencing the most valuable type-strain genomes for metagenomic binning, comparative biology and taxonomic classification.</title>
        <authorList>
            <person name="Goeker M."/>
        </authorList>
    </citation>
    <scope>NUCLEOTIDE SEQUENCE</scope>
    <source>
        <strain evidence="1">DSM 107338</strain>
    </source>
</reference>
<dbReference type="Gene3D" id="4.10.280.10">
    <property type="entry name" value="Helix-loop-helix DNA-binding domain"/>
    <property type="match status" value="1"/>
</dbReference>
<dbReference type="InterPro" id="IPR036638">
    <property type="entry name" value="HLH_DNA-bd_sf"/>
</dbReference>
<dbReference type="RefSeq" id="WP_149474105.1">
    <property type="nucleotide sequence ID" value="NZ_JAGGMB010000001.1"/>
</dbReference>
<sequence length="49" mass="5782">MVKDALLEKIEEYREIMISLSDYNDLNSTVVIESSMELDELINEYQKLL</sequence>